<dbReference type="InterPro" id="IPR036388">
    <property type="entry name" value="WH-like_DNA-bd_sf"/>
</dbReference>
<proteinExistence type="predicted"/>
<keyword evidence="3" id="KW-1185">Reference proteome</keyword>
<dbReference type="CDD" id="cd00090">
    <property type="entry name" value="HTH_ARSR"/>
    <property type="match status" value="1"/>
</dbReference>
<dbReference type="InterPro" id="IPR011991">
    <property type="entry name" value="ArsR-like_HTH"/>
</dbReference>
<dbReference type="Proteomes" id="UP000199391">
    <property type="component" value="Unassembled WGS sequence"/>
</dbReference>
<name>A0A1I7KWM3_9BURK</name>
<reference evidence="3" key="1">
    <citation type="submission" date="2016-10" db="EMBL/GenBank/DDBJ databases">
        <authorList>
            <person name="Varghese N."/>
            <person name="Submissions S."/>
        </authorList>
    </citation>
    <scope>NUCLEOTIDE SEQUENCE [LARGE SCALE GENOMIC DNA]</scope>
    <source>
        <strain evidence="3">CGMCC 1.11014</strain>
    </source>
</reference>
<organism evidence="2 3">
    <name type="scientific">Pseudoduganella namucuonensis</name>
    <dbReference type="NCBI Taxonomy" id="1035707"/>
    <lineage>
        <taxon>Bacteria</taxon>
        <taxon>Pseudomonadati</taxon>
        <taxon>Pseudomonadota</taxon>
        <taxon>Betaproteobacteria</taxon>
        <taxon>Burkholderiales</taxon>
        <taxon>Oxalobacteraceae</taxon>
        <taxon>Telluria group</taxon>
        <taxon>Pseudoduganella</taxon>
    </lineage>
</organism>
<dbReference type="InterPro" id="IPR036390">
    <property type="entry name" value="WH_DNA-bd_sf"/>
</dbReference>
<accession>A0A1I7KWM3</accession>
<dbReference type="GO" id="GO:0003700">
    <property type="term" value="F:DNA-binding transcription factor activity"/>
    <property type="evidence" value="ECO:0007669"/>
    <property type="project" value="InterPro"/>
</dbReference>
<dbReference type="RefSeq" id="WP_093557378.1">
    <property type="nucleotide sequence ID" value="NZ_FPBO01000020.1"/>
</dbReference>
<evidence type="ECO:0000259" key="1">
    <source>
        <dbReference type="SMART" id="SM00418"/>
    </source>
</evidence>
<dbReference type="STRING" id="1035707.SAMN05216552_102079"/>
<dbReference type="OrthoDB" id="8755747at2"/>
<sequence>MSRDEINYRAISDAARIRLLASPIRHELVDTLAALGGEASAVELALQLGRPADGLYYHLRLLCKANLIDEQEDEPGAERRYRLCGKGDAPLRLSYKTGDNANTAALHKFAHGLLQVAKQDFENALDTPGTVVEGPQRQLWAARNKGWLSSEELREANTLLERLCELMSNPRTPERNQLMSCAFVLAPVTPRPIRRTQDE</sequence>
<evidence type="ECO:0000313" key="2">
    <source>
        <dbReference type="EMBL" id="SFV01768.1"/>
    </source>
</evidence>
<dbReference type="AlphaFoldDB" id="A0A1I7KWM3"/>
<dbReference type="SUPFAM" id="SSF46785">
    <property type="entry name" value="Winged helix' DNA-binding domain"/>
    <property type="match status" value="1"/>
</dbReference>
<gene>
    <name evidence="2" type="ORF">SAMN05216552_102079</name>
</gene>
<feature type="domain" description="HTH arsR-type" evidence="1">
    <location>
        <begin position="15"/>
        <end position="100"/>
    </location>
</feature>
<dbReference type="SMART" id="SM00418">
    <property type="entry name" value="HTH_ARSR"/>
    <property type="match status" value="1"/>
</dbReference>
<evidence type="ECO:0000313" key="3">
    <source>
        <dbReference type="Proteomes" id="UP000199391"/>
    </source>
</evidence>
<dbReference type="Gene3D" id="1.10.10.10">
    <property type="entry name" value="Winged helix-like DNA-binding domain superfamily/Winged helix DNA-binding domain"/>
    <property type="match status" value="1"/>
</dbReference>
<dbReference type="InterPro" id="IPR001845">
    <property type="entry name" value="HTH_ArsR_DNA-bd_dom"/>
</dbReference>
<dbReference type="EMBL" id="FPBO01000020">
    <property type="protein sequence ID" value="SFV01768.1"/>
    <property type="molecule type" value="Genomic_DNA"/>
</dbReference>
<protein>
    <submittedName>
        <fullName evidence="2">Helix-turn-helix domain-containing protein</fullName>
    </submittedName>
</protein>